<keyword evidence="4" id="KW-1185">Reference proteome</keyword>
<evidence type="ECO:0000259" key="2">
    <source>
        <dbReference type="PROSITE" id="PS51384"/>
    </source>
</evidence>
<organism evidence="3 4">
    <name type="scientific">Cystoisospora suis</name>
    <dbReference type="NCBI Taxonomy" id="483139"/>
    <lineage>
        <taxon>Eukaryota</taxon>
        <taxon>Sar</taxon>
        <taxon>Alveolata</taxon>
        <taxon>Apicomplexa</taxon>
        <taxon>Conoidasida</taxon>
        <taxon>Coccidia</taxon>
        <taxon>Eucoccidiorida</taxon>
        <taxon>Eimeriorina</taxon>
        <taxon>Sarcocystidae</taxon>
        <taxon>Cystoisospora</taxon>
    </lineage>
</organism>
<dbReference type="SUPFAM" id="SSF63380">
    <property type="entry name" value="Riboflavin synthase domain-like"/>
    <property type="match status" value="1"/>
</dbReference>
<dbReference type="EMBL" id="MIGC01003078">
    <property type="protein sequence ID" value="PHJ19996.1"/>
    <property type="molecule type" value="Genomic_DNA"/>
</dbReference>
<dbReference type="Pfam" id="PF00970">
    <property type="entry name" value="FAD_binding_6"/>
    <property type="match status" value="1"/>
</dbReference>
<feature type="region of interest" description="Disordered" evidence="1">
    <location>
        <begin position="1460"/>
        <end position="1483"/>
    </location>
</feature>
<accession>A0A2C6KVE5</accession>
<feature type="compositionally biased region" description="Low complexity" evidence="1">
    <location>
        <begin position="1299"/>
        <end position="1311"/>
    </location>
</feature>
<name>A0A2C6KVE5_9APIC</name>
<evidence type="ECO:0000313" key="4">
    <source>
        <dbReference type="Proteomes" id="UP000221165"/>
    </source>
</evidence>
<dbReference type="InterPro" id="IPR008333">
    <property type="entry name" value="Cbr1-like_FAD-bd_dom"/>
</dbReference>
<feature type="domain" description="FAD-binding FR-type" evidence="2">
    <location>
        <begin position="976"/>
        <end position="1077"/>
    </location>
</feature>
<feature type="region of interest" description="Disordered" evidence="1">
    <location>
        <begin position="1179"/>
        <end position="1209"/>
    </location>
</feature>
<dbReference type="Gene3D" id="2.40.30.10">
    <property type="entry name" value="Translation factors"/>
    <property type="match status" value="1"/>
</dbReference>
<dbReference type="GeneID" id="94429546"/>
<comment type="caution">
    <text evidence="3">The sequence shown here is derived from an EMBL/GenBank/DDBJ whole genome shotgun (WGS) entry which is preliminary data.</text>
</comment>
<feature type="region of interest" description="Disordered" evidence="1">
    <location>
        <begin position="1"/>
        <end position="51"/>
    </location>
</feature>
<proteinExistence type="predicted"/>
<dbReference type="PROSITE" id="PS51384">
    <property type="entry name" value="FAD_FR"/>
    <property type="match status" value="1"/>
</dbReference>
<dbReference type="GO" id="GO:0016491">
    <property type="term" value="F:oxidoreductase activity"/>
    <property type="evidence" value="ECO:0007669"/>
    <property type="project" value="InterPro"/>
</dbReference>
<dbReference type="Proteomes" id="UP000221165">
    <property type="component" value="Unassembled WGS sequence"/>
</dbReference>
<reference evidence="3 4" key="1">
    <citation type="journal article" date="2017" name="Int. J. Parasitol.">
        <title>The genome of the protozoan parasite Cystoisospora suis and a reverse vaccinology approach to identify vaccine candidates.</title>
        <authorList>
            <person name="Palmieri N."/>
            <person name="Shrestha A."/>
            <person name="Ruttkowski B."/>
            <person name="Beck T."/>
            <person name="Vogl C."/>
            <person name="Tomley F."/>
            <person name="Blake D.P."/>
            <person name="Joachim A."/>
        </authorList>
    </citation>
    <scope>NUCLEOTIDE SEQUENCE [LARGE SCALE GENOMIC DNA]</scope>
    <source>
        <strain evidence="3 4">Wien I</strain>
    </source>
</reference>
<dbReference type="InterPro" id="IPR017927">
    <property type="entry name" value="FAD-bd_FR_type"/>
</dbReference>
<gene>
    <name evidence="3" type="ORF">CSUI_006171</name>
</gene>
<feature type="region of interest" description="Disordered" evidence="1">
    <location>
        <begin position="305"/>
        <end position="326"/>
    </location>
</feature>
<dbReference type="VEuPathDB" id="ToxoDB:CSUI_006171"/>
<sequence length="1597" mass="171122">MPPSSAMECSTSRFRSRSADDKQLIHYRSSGIADHGRARISTRLSRSRESDAYSDSNSALALWEATPPPRSGPKLPLCSTSTDGCEGGEGGVPRKPHRANQMTWGSDLLHTGTEPYGNSSSHEVCSMRDCHRFSCIACRHGWLYAHLYGPANPSCCRLLGYSGISEFSQVFLCTCSSGIFYPRRDSGAAVRADGRRRSNSWSNAALLLRADLSSIAACGVRSTDTGTTGVSGERMSWTDSCVTKNTEVEVPTGRVSLTSLSKKEASLLCSSHCIRAEPLVEAIQVAGSFKRPVSPASESCSASEWSPALFSRRNPPRDVPHPAARGSQTAIAFSLAGRQAGERGGAEESRCRQEQNVRSNVYGKLTRPCTNRADVDSKWLAPLKDLKRTTKHLGPERLLDSTELCSLCEFACVVVDDVEEDVVLEVSDVLAPFGNCHDFVRRLSGVALREVDARRSGWDGPIRDLTSAESGTSGCLAVGEAVDAGSGSSKKGRCVEEDVASYEFMCTADEHLLVQSADPGEGPSSACPFERLSGSRTGDTLSVFDSPTPQEDIGAPVGQNQIGNRANETAGFPGGARPGICTDTAGGRTDWEPSPYYLGAEGNHAEDASSLGTSTVETSQLCGSSTGGHPCSRDKGSREQVCVPKRSVTALAPKIDVLSCTSARQPVSSHVMCPMASTAQPFCLSSRPSSLYRHVYTSSQTPSSLVFPPPHLAVRPRPAEKGARTPLPPVPQLPCWLIQRIREKGKRLGLAMLGNQHMRRQLRSEGGTGPWTAIGTTGAEESPFIQEKTGPAFCLGGLRPSPRPSQKTFLSCFSRRPRNVASDGGYCSILSELSLPQKKSPSFSAVCMEPAGGVAPGQRASVRRPPLRCPSFSFPSSSCTSGDTACSSSCDRGDCAPAAVAASECRSVLAGAAATPQLSSSDAGVEKRRAHGGHTFTSRLLSEKGATDALGNGRQNGQMGDAVIFKQETLPCLSCEGFTRFVLTGKRRLSKTDFCPVCEFRLRCIDSSRTMNIGVGQVIQMRLWVQRYYTPVYAEENNTLVFAIRIYPTGELTPRLLDLPLGGSVLLKGPFGIDLVAQPAMKPWRQIVLIAFGTGSESASLQELLSGLSTTAVDDDAGWDLESAYSKARLSPMLQILQHAVSHWNIPERQDTGRSAGPAVSGGAAQATFRNFSSPSCVRIPEQQHSSEAEVSTEECFSRSVGNGEEPETEAVPPTYILLITVTDQVDSGFYTEGLEALQRERSTFRVIHHIQEHATAFVLPSPPATGHREAQSKQAMLEDERASIMAGSSSGFGCDALGSSHRTSSRGTTRPQSLRLSHVDQFPAADSRDALTGPGVSASKDTCSPAWMRQLSASQLLSSPGTRGWDVSSRSATFRPPPVLSSILAPSSLIPSISEEIAAQLLLPAADARVHMDRREDVVSSVALVEPAKSLSGDWSRPGIPAQDISVAESRVRKVYSRSVEKSTLSGGPSGTLPPLRSASSCRGSSSYCRRFQPFLRRSFSHSMTALFGPSAGPVRDPVSASENTPDQSKGVCLRGLTIHKIRCYLDVIKQMSGCVEGLRDPERDRVFVCGPAMLQQHVVGLLINANVNRMCIYVV</sequence>
<evidence type="ECO:0000256" key="1">
    <source>
        <dbReference type="SAM" id="MobiDB-lite"/>
    </source>
</evidence>
<evidence type="ECO:0000313" key="3">
    <source>
        <dbReference type="EMBL" id="PHJ19996.1"/>
    </source>
</evidence>
<protein>
    <recommendedName>
        <fullName evidence="2">FAD-binding FR-type domain-containing protein</fullName>
    </recommendedName>
</protein>
<dbReference type="RefSeq" id="XP_067921688.1">
    <property type="nucleotide sequence ID" value="XM_068066335.1"/>
</dbReference>
<dbReference type="InterPro" id="IPR017938">
    <property type="entry name" value="Riboflavin_synthase-like_b-brl"/>
</dbReference>
<feature type="region of interest" description="Disordered" evidence="1">
    <location>
        <begin position="1296"/>
        <end position="1319"/>
    </location>
</feature>